<dbReference type="InterPro" id="IPR027357">
    <property type="entry name" value="DOCKER_dom"/>
</dbReference>
<name>D0NT63_PHYIT</name>
<reference evidence="4" key="1">
    <citation type="journal article" date="2009" name="Nature">
        <title>Genome sequence and analysis of the Irish potato famine pathogen Phytophthora infestans.</title>
        <authorList>
            <consortium name="The Broad Institute Genome Sequencing Platform"/>
            <person name="Haas B.J."/>
            <person name="Kamoun S."/>
            <person name="Zody M.C."/>
            <person name="Jiang R.H."/>
            <person name="Handsaker R.E."/>
            <person name="Cano L.M."/>
            <person name="Grabherr M."/>
            <person name="Kodira C.D."/>
            <person name="Raffaele S."/>
            <person name="Torto-Alalibo T."/>
            <person name="Bozkurt T.O."/>
            <person name="Ah-Fong A.M."/>
            <person name="Alvarado L."/>
            <person name="Anderson V.L."/>
            <person name="Armstrong M.R."/>
            <person name="Avrova A."/>
            <person name="Baxter L."/>
            <person name="Beynon J."/>
            <person name="Boevink P.C."/>
            <person name="Bollmann S.R."/>
            <person name="Bos J.I."/>
            <person name="Bulone V."/>
            <person name="Cai G."/>
            <person name="Cakir C."/>
            <person name="Carrington J.C."/>
            <person name="Chawner M."/>
            <person name="Conti L."/>
            <person name="Costanzo S."/>
            <person name="Ewan R."/>
            <person name="Fahlgren N."/>
            <person name="Fischbach M.A."/>
            <person name="Fugelstad J."/>
            <person name="Gilroy E.M."/>
            <person name="Gnerre S."/>
            <person name="Green P.J."/>
            <person name="Grenville-Briggs L.J."/>
            <person name="Griffith J."/>
            <person name="Grunwald N.J."/>
            <person name="Horn K."/>
            <person name="Horner N.R."/>
            <person name="Hu C.H."/>
            <person name="Huitema E."/>
            <person name="Jeong D.H."/>
            <person name="Jones A.M."/>
            <person name="Jones J.D."/>
            <person name="Jones R.W."/>
            <person name="Karlsson E.K."/>
            <person name="Kunjeti S.G."/>
            <person name="Lamour K."/>
            <person name="Liu Z."/>
            <person name="Ma L."/>
            <person name="Maclean D."/>
            <person name="Chibucos M.C."/>
            <person name="McDonald H."/>
            <person name="McWalters J."/>
            <person name="Meijer H.J."/>
            <person name="Morgan W."/>
            <person name="Morris P.F."/>
            <person name="Munro C.A."/>
            <person name="O'Neill K."/>
            <person name="Ospina-Giraldo M."/>
            <person name="Pinzon A."/>
            <person name="Pritchard L."/>
            <person name="Ramsahoye B."/>
            <person name="Ren Q."/>
            <person name="Restrepo S."/>
            <person name="Roy S."/>
            <person name="Sadanandom A."/>
            <person name="Savidor A."/>
            <person name="Schornack S."/>
            <person name="Schwartz D.C."/>
            <person name="Schumann U.D."/>
            <person name="Schwessinger B."/>
            <person name="Seyer L."/>
            <person name="Sharpe T."/>
            <person name="Silvar C."/>
            <person name="Song J."/>
            <person name="Studholme D.J."/>
            <person name="Sykes S."/>
            <person name="Thines M."/>
            <person name="van de Vondervoort P.J."/>
            <person name="Phuntumart V."/>
            <person name="Wawra S."/>
            <person name="Weide R."/>
            <person name="Win J."/>
            <person name="Young C."/>
            <person name="Zhou S."/>
            <person name="Fry W."/>
            <person name="Meyers B.C."/>
            <person name="van West P."/>
            <person name="Ristaino J."/>
            <person name="Govers F."/>
            <person name="Birch P.R."/>
            <person name="Whisson S.C."/>
            <person name="Judelson H.S."/>
            <person name="Nusbaum C."/>
        </authorList>
    </citation>
    <scope>NUCLEOTIDE SEQUENCE [LARGE SCALE GENOMIC DNA]</scope>
    <source>
        <strain evidence="4">T30-4</strain>
    </source>
</reference>
<dbReference type="eggNOG" id="KOG1997">
    <property type="taxonomic scope" value="Eukaryota"/>
</dbReference>
<dbReference type="VEuPathDB" id="FungiDB:PITG_15608"/>
<dbReference type="GO" id="GO:0005085">
    <property type="term" value="F:guanyl-nucleotide exchange factor activity"/>
    <property type="evidence" value="ECO:0007669"/>
    <property type="project" value="InterPro"/>
</dbReference>
<dbReference type="OrthoDB" id="47328at2759"/>
<dbReference type="EMBL" id="DS028159">
    <property type="protein sequence ID" value="EEY64819.1"/>
    <property type="molecule type" value="Genomic_DNA"/>
</dbReference>
<sequence>MRAFATISRDKFLSFPSSFHVQYMELLNDLTSKVHAYERWRSAFEDSSGVHDFEEIEEGIDRVVQDISPHWLLEEKLVWLNALLRLHLRRESFAEALCCKVAAVECVQRTGLGDDSSNILYLGRVQQWIIRELFIARVYAARADWIEKELSICELLLGCLKQQRRFKEYQEMLRCIDVLIGRLAERQESNGVQQNSSTFAFYRVRYAGGCVPALISTDEFIYKRSKFVSLGEFVGEMKAMLRAKYPQCERIDVVPEPKPLTGGDSNPHVIFLRVTTVVEALAIDLSRLKTTQPRSFNWRVAFKFAVPFTHGSSTSYGKTAEQMKRITFLSVERTFPCRLNRQRVRLRLEEIRCPIENSIDDIQKRCALLRAEIDKENVGKTDLKTLTLVLKGSVDTHVHGGIPEDAT</sequence>
<dbReference type="RefSeq" id="XP_002897746.1">
    <property type="nucleotide sequence ID" value="XM_002897700.1"/>
</dbReference>
<dbReference type="Proteomes" id="UP000006643">
    <property type="component" value="Unassembled WGS sequence"/>
</dbReference>
<evidence type="ECO:0000313" key="4">
    <source>
        <dbReference type="Proteomes" id="UP000006643"/>
    </source>
</evidence>
<dbReference type="InterPro" id="IPR043162">
    <property type="entry name" value="DOCK_C_lobe_C"/>
</dbReference>
<evidence type="ECO:0000313" key="3">
    <source>
        <dbReference type="EMBL" id="EEY64819.1"/>
    </source>
</evidence>
<dbReference type="GO" id="GO:0007264">
    <property type="term" value="P:small GTPase-mediated signal transduction"/>
    <property type="evidence" value="ECO:0007669"/>
    <property type="project" value="InterPro"/>
</dbReference>
<dbReference type="KEGG" id="pif:PITG_15608"/>
<dbReference type="PROSITE" id="PS51651">
    <property type="entry name" value="DOCKER"/>
    <property type="match status" value="1"/>
</dbReference>
<dbReference type="PANTHER" id="PTHR23317">
    <property type="entry name" value="DEDICATOR OF CYTOKINESIS DOCK"/>
    <property type="match status" value="1"/>
</dbReference>
<dbReference type="PANTHER" id="PTHR23317:SF76">
    <property type="entry name" value="LD20667P"/>
    <property type="match status" value="1"/>
</dbReference>
<dbReference type="STRING" id="403677.D0NT63"/>
<dbReference type="Gene3D" id="1.20.58.740">
    <property type="match status" value="1"/>
</dbReference>
<dbReference type="InterPro" id="IPR026791">
    <property type="entry name" value="DOCK"/>
</dbReference>
<dbReference type="AlphaFoldDB" id="D0NT63"/>
<dbReference type="HOGENOM" id="CLU_677018_0_0_1"/>
<dbReference type="InParanoid" id="D0NT63"/>
<feature type="domain" description="DOCKER" evidence="2">
    <location>
        <begin position="67"/>
        <end position="407"/>
    </location>
</feature>
<protein>
    <recommendedName>
        <fullName evidence="2">DOCKER domain-containing protein</fullName>
    </recommendedName>
</protein>
<dbReference type="GeneID" id="9465650"/>
<gene>
    <name evidence="3" type="ORF">PITG_15608</name>
</gene>
<accession>D0NT63</accession>
<comment type="similarity">
    <text evidence="1">Belongs to the DOCK family.</text>
</comment>
<evidence type="ECO:0000259" key="2">
    <source>
        <dbReference type="PROSITE" id="PS51651"/>
    </source>
</evidence>
<proteinExistence type="inferred from homology"/>
<evidence type="ECO:0000256" key="1">
    <source>
        <dbReference type="PROSITE-ProRule" id="PRU00984"/>
    </source>
</evidence>
<dbReference type="OMA" id="QCERIDV"/>
<organism evidence="3 4">
    <name type="scientific">Phytophthora infestans (strain T30-4)</name>
    <name type="common">Potato late blight agent</name>
    <dbReference type="NCBI Taxonomy" id="403677"/>
    <lineage>
        <taxon>Eukaryota</taxon>
        <taxon>Sar</taxon>
        <taxon>Stramenopiles</taxon>
        <taxon>Oomycota</taxon>
        <taxon>Peronosporomycetes</taxon>
        <taxon>Peronosporales</taxon>
        <taxon>Peronosporaceae</taxon>
        <taxon>Phytophthora</taxon>
    </lineage>
</organism>
<keyword evidence="4" id="KW-1185">Reference proteome</keyword>